<feature type="compositionally biased region" description="Basic and acidic residues" evidence="3">
    <location>
        <begin position="30"/>
        <end position="41"/>
    </location>
</feature>
<evidence type="ECO:0000313" key="6">
    <source>
        <dbReference type="Proteomes" id="UP000824998"/>
    </source>
</evidence>
<keyword evidence="5" id="KW-0378">Hydrolase</keyword>
<accession>A0A9P7YGD1</accession>
<dbReference type="PROSITE" id="PS51388">
    <property type="entry name" value="GED"/>
    <property type="match status" value="1"/>
</dbReference>
<feature type="domain" description="GED" evidence="4">
    <location>
        <begin position="809"/>
        <end position="905"/>
    </location>
</feature>
<evidence type="ECO:0000256" key="2">
    <source>
        <dbReference type="ARBA" id="ARBA00023134"/>
    </source>
</evidence>
<feature type="region of interest" description="Disordered" evidence="3">
    <location>
        <begin position="905"/>
        <end position="933"/>
    </location>
</feature>
<protein>
    <submittedName>
        <fullName evidence="5">P-loop containing nucleoside triphosphate hydrolase protein</fullName>
    </submittedName>
</protein>
<dbReference type="Gene3D" id="1.20.120.1240">
    <property type="entry name" value="Dynamin, middle domain"/>
    <property type="match status" value="1"/>
</dbReference>
<dbReference type="InterPro" id="IPR022812">
    <property type="entry name" value="Dynamin"/>
</dbReference>
<evidence type="ECO:0000256" key="1">
    <source>
        <dbReference type="ARBA" id="ARBA00022741"/>
    </source>
</evidence>
<dbReference type="Pfam" id="PF00350">
    <property type="entry name" value="Dynamin_N"/>
    <property type="match status" value="1"/>
</dbReference>
<dbReference type="GO" id="GO:0008017">
    <property type="term" value="F:microtubule binding"/>
    <property type="evidence" value="ECO:0007669"/>
    <property type="project" value="TreeGrafter"/>
</dbReference>
<dbReference type="PANTHER" id="PTHR11566">
    <property type="entry name" value="DYNAMIN"/>
    <property type="match status" value="1"/>
</dbReference>
<dbReference type="GO" id="GO:0005886">
    <property type="term" value="C:plasma membrane"/>
    <property type="evidence" value="ECO:0007669"/>
    <property type="project" value="TreeGrafter"/>
</dbReference>
<evidence type="ECO:0000256" key="3">
    <source>
        <dbReference type="SAM" id="MobiDB-lite"/>
    </source>
</evidence>
<dbReference type="InterPro" id="IPR045063">
    <property type="entry name" value="Dynamin_N"/>
</dbReference>
<dbReference type="InterPro" id="IPR020850">
    <property type="entry name" value="GED_dom"/>
</dbReference>
<dbReference type="GO" id="GO:0005737">
    <property type="term" value="C:cytoplasm"/>
    <property type="evidence" value="ECO:0007669"/>
    <property type="project" value="TreeGrafter"/>
</dbReference>
<dbReference type="InterPro" id="IPR000375">
    <property type="entry name" value="Dynamin_stalk"/>
</dbReference>
<dbReference type="AlphaFoldDB" id="A0A9P7YGD1"/>
<dbReference type="PANTHER" id="PTHR11566:SF131">
    <property type="entry name" value="GTPASE, PUTATIVE (AFU_ORTHOLOGUE AFUA_6G07630)-RELATED"/>
    <property type="match status" value="1"/>
</dbReference>
<feature type="region of interest" description="Disordered" evidence="3">
    <location>
        <begin position="558"/>
        <end position="588"/>
    </location>
</feature>
<dbReference type="Proteomes" id="UP000824998">
    <property type="component" value="Unassembled WGS sequence"/>
</dbReference>
<reference evidence="5" key="1">
    <citation type="journal article" date="2021" name="IMA Fungus">
        <title>Genomic characterization of three marine fungi, including Emericellopsis atlantica sp. nov. with signatures of a generalist lifestyle and marine biomass degradation.</title>
        <authorList>
            <person name="Hagestad O.C."/>
            <person name="Hou L."/>
            <person name="Andersen J.H."/>
            <person name="Hansen E.H."/>
            <person name="Altermark B."/>
            <person name="Li C."/>
            <person name="Kuhnert E."/>
            <person name="Cox R.J."/>
            <person name="Crous P.W."/>
            <person name="Spatafora J.W."/>
            <person name="Lail K."/>
            <person name="Amirebrahimi M."/>
            <person name="Lipzen A."/>
            <person name="Pangilinan J."/>
            <person name="Andreopoulos W."/>
            <person name="Hayes R.D."/>
            <person name="Ng V."/>
            <person name="Grigoriev I.V."/>
            <person name="Jackson S.A."/>
            <person name="Sutton T.D.S."/>
            <person name="Dobson A.D.W."/>
            <person name="Rama T."/>
        </authorList>
    </citation>
    <scope>NUCLEOTIDE SEQUENCE</scope>
    <source>
        <strain evidence="5">TRa018bII</strain>
    </source>
</reference>
<dbReference type="Pfam" id="PF01031">
    <property type="entry name" value="Dynamin_M"/>
    <property type="match status" value="1"/>
</dbReference>
<dbReference type="EMBL" id="MU251519">
    <property type="protein sequence ID" value="KAG9233017.1"/>
    <property type="molecule type" value="Genomic_DNA"/>
</dbReference>
<gene>
    <name evidence="5" type="ORF">BJ875DRAFT_59541</name>
</gene>
<proteinExistence type="predicted"/>
<organism evidence="5 6">
    <name type="scientific">Amylocarpus encephaloides</name>
    <dbReference type="NCBI Taxonomy" id="45428"/>
    <lineage>
        <taxon>Eukaryota</taxon>
        <taxon>Fungi</taxon>
        <taxon>Dikarya</taxon>
        <taxon>Ascomycota</taxon>
        <taxon>Pezizomycotina</taxon>
        <taxon>Leotiomycetes</taxon>
        <taxon>Helotiales</taxon>
        <taxon>Helotiales incertae sedis</taxon>
        <taxon>Amylocarpus</taxon>
    </lineage>
</organism>
<feature type="compositionally biased region" description="Polar residues" evidence="3">
    <location>
        <begin position="570"/>
        <end position="580"/>
    </location>
</feature>
<dbReference type="PRINTS" id="PR00195">
    <property type="entry name" value="DYNAMIN"/>
</dbReference>
<dbReference type="InterPro" id="IPR027417">
    <property type="entry name" value="P-loop_NTPase"/>
</dbReference>
<name>A0A9P7YGD1_9HELO</name>
<evidence type="ECO:0000259" key="4">
    <source>
        <dbReference type="PROSITE" id="PS51388"/>
    </source>
</evidence>
<evidence type="ECO:0000313" key="5">
    <source>
        <dbReference type="EMBL" id="KAG9233017.1"/>
    </source>
</evidence>
<sequence>MSHGDIKRESTHCGLPTPEASVKAASPLKVEGDDLRSDFRKGRFVPNGGLPGSVGTPQSPIDLDDDDEMVPQWKPVPTPSGPTAGSLEILGRDVQKLVEFRDKLGNIGLKDIAPFLPEVVLVGDQSSGKSSLMSAIAEIHLPRGSGTCTRVVTNIKTGFSAEWTCEVSLQESYAFDPTRRTKCDFPGWVELDGPLGNKPFTVVHDVGQLEEVLQWAQIALLNPTEEYTTFIPGTPGHQRQKDLRADGRYKDLIAFSPNVIAVDINGPRLPSLSFYDLPGLIQTPPTQEERDKILVVAFKKLTQKYISHPKALIICAISMSNDPGNSYTKRIIQEAKASKAEDRCIGVLTMPDLVQNANSDYTGIFHPDQKLRKFVLKHGYFVTKQPGPSAQPPSQHYHEHAREVEDGFFATNSYWEDTEGIWAHFKPRCGTQAIQSYLSAQFARLILESIPNIEGKIHDEKRYVESELEKLPENPSETVSGIVREILNEFRDGIRDLIEGKTAQGRAFRIRRKTLNGQFSKALDVMKPGCVCHHPSEDAPAVIFIDDSDNTSVASLGFRTPQHLKRPLPNGTSSTRPNKQQRPDGAVSVKDETLTGMPAPVTPVKLSNGFGLRLRKFTPEEFGPFCQDYLHSGNKAMSLSDIKSTIEEHAVDGKPGDISPEVAESFALQSINMWAQPLETYLSQMSSTLKEEIQGVLRATMENYTDTDLYRSSKGFLEEFLEEQKRKQNEAASQMYNIEHFSLFTLNEEAFLKNRQDALEVLAKARRAVRVKLYLKRHPPRNAHEPKDAAAKVTDEQLKDLGPDPFKSELEVAAYIRGYYTTARLRFIDAICASNNVSLHRDILLGLKGLLVRKLELDTGNGEEKCRALLERSRQVAERRRVLLTKKAQIENVIEVLNQLRKDTSNSSITENRSDTTTLYDDDGDTPMNQYDH</sequence>
<comment type="caution">
    <text evidence="5">The sequence shown here is derived from an EMBL/GenBank/DDBJ whole genome shotgun (WGS) entry which is preliminary data.</text>
</comment>
<keyword evidence="1" id="KW-0547">Nucleotide-binding</keyword>
<dbReference type="InterPro" id="IPR001401">
    <property type="entry name" value="Dynamin_GTPase"/>
</dbReference>
<dbReference type="SMART" id="SM00053">
    <property type="entry name" value="DYNc"/>
    <property type="match status" value="1"/>
</dbReference>
<dbReference type="GO" id="GO:0005874">
    <property type="term" value="C:microtubule"/>
    <property type="evidence" value="ECO:0007669"/>
    <property type="project" value="TreeGrafter"/>
</dbReference>
<dbReference type="Gene3D" id="3.40.50.300">
    <property type="entry name" value="P-loop containing nucleotide triphosphate hydrolases"/>
    <property type="match status" value="1"/>
</dbReference>
<dbReference type="GO" id="GO:0003924">
    <property type="term" value="F:GTPase activity"/>
    <property type="evidence" value="ECO:0007669"/>
    <property type="project" value="InterPro"/>
</dbReference>
<dbReference type="GO" id="GO:0031623">
    <property type="term" value="P:receptor internalization"/>
    <property type="evidence" value="ECO:0007669"/>
    <property type="project" value="TreeGrafter"/>
</dbReference>
<dbReference type="OrthoDB" id="5061070at2759"/>
<dbReference type="GO" id="GO:0005525">
    <property type="term" value="F:GTP binding"/>
    <property type="evidence" value="ECO:0007669"/>
    <property type="project" value="InterPro"/>
</dbReference>
<feature type="compositionally biased region" description="Basic and acidic residues" evidence="3">
    <location>
        <begin position="1"/>
        <end position="11"/>
    </location>
</feature>
<dbReference type="SUPFAM" id="SSF52540">
    <property type="entry name" value="P-loop containing nucleoside triphosphate hydrolases"/>
    <property type="match status" value="1"/>
</dbReference>
<keyword evidence="6" id="KW-1185">Reference proteome</keyword>
<keyword evidence="2" id="KW-0342">GTP-binding</keyword>
<feature type="region of interest" description="Disordered" evidence="3">
    <location>
        <begin position="1"/>
        <end position="60"/>
    </location>
</feature>